<protein>
    <submittedName>
        <fullName evidence="1">DUF2934 domain-containing protein</fullName>
    </submittedName>
</protein>
<dbReference type="Pfam" id="PF11154">
    <property type="entry name" value="DUF2934"/>
    <property type="match status" value="1"/>
</dbReference>
<organism evidence="1 2">
    <name type="scientific">Xanthobacter tagetidis</name>
    <dbReference type="NCBI Taxonomy" id="60216"/>
    <lineage>
        <taxon>Bacteria</taxon>
        <taxon>Pseudomonadati</taxon>
        <taxon>Pseudomonadota</taxon>
        <taxon>Alphaproteobacteria</taxon>
        <taxon>Hyphomicrobiales</taxon>
        <taxon>Xanthobacteraceae</taxon>
        <taxon>Xanthobacter</taxon>
    </lineage>
</organism>
<sequence>MTEVERDRIKRRAHALWREAGSPQGRDREFWERAELQVLKGQSAAQ</sequence>
<comment type="caution">
    <text evidence="1">The sequence shown here is derived from an EMBL/GenBank/DDBJ whole genome shotgun (WGS) entry which is preliminary data.</text>
</comment>
<dbReference type="InterPro" id="IPR021327">
    <property type="entry name" value="DUF2934"/>
</dbReference>
<proteinExistence type="predicted"/>
<name>A0A3L7AMS1_9HYPH</name>
<dbReference type="AlphaFoldDB" id="A0A3L7AMS1"/>
<dbReference type="OrthoDB" id="9811127at2"/>
<dbReference type="Proteomes" id="UP000269692">
    <property type="component" value="Unassembled WGS sequence"/>
</dbReference>
<gene>
    <name evidence="1" type="ORF">D9R14_03925</name>
</gene>
<evidence type="ECO:0000313" key="1">
    <source>
        <dbReference type="EMBL" id="RLP81255.1"/>
    </source>
</evidence>
<dbReference type="EMBL" id="RCTF01000002">
    <property type="protein sequence ID" value="RLP81255.1"/>
    <property type="molecule type" value="Genomic_DNA"/>
</dbReference>
<accession>A0A3L7AMS1</accession>
<evidence type="ECO:0000313" key="2">
    <source>
        <dbReference type="Proteomes" id="UP000269692"/>
    </source>
</evidence>
<reference evidence="1 2" key="1">
    <citation type="submission" date="2018-10" db="EMBL/GenBank/DDBJ databases">
        <title>Xanthobacter tagetidis genome sequencing and assembly.</title>
        <authorList>
            <person name="Maclea K.S."/>
            <person name="Goen A.E."/>
            <person name="Fatima S.A."/>
        </authorList>
    </citation>
    <scope>NUCLEOTIDE SEQUENCE [LARGE SCALE GENOMIC DNA]</scope>
    <source>
        <strain evidence="1 2">ATCC 700314</strain>
    </source>
</reference>
<keyword evidence="2" id="KW-1185">Reference proteome</keyword>